<name>A0A542XET7_9MICO</name>
<dbReference type="Proteomes" id="UP000318336">
    <property type="component" value="Unassembled WGS sequence"/>
</dbReference>
<dbReference type="AlphaFoldDB" id="A0A542XET7"/>
<sequence>MLREVARTYRGVVGDPQVVAQVRGLVRAAGDAERAAAQQAYMRSSMPFRGITSPQLRTLLRPALAVPVGDRAEWERAVRLLYDGARFREERYAALGLLRHRAYRAWRDPGVMPLVRHLVVTGAWWDLVDDAAHVVAEVRLRDPVGEAARLREWARDPDRWLRRAAIIGQLRAKDRTDTDLLRDVVDANLDDPDFFVRKAIGWALRDLSTTAPDWVRAFVAEREGRLSSLSRREALKRIGPSAAAPPPAAAGSSPRRR</sequence>
<dbReference type="Pfam" id="PF08713">
    <property type="entry name" value="DNA_alkylation"/>
    <property type="match status" value="1"/>
</dbReference>
<proteinExistence type="predicted"/>
<dbReference type="Gene3D" id="1.25.10.90">
    <property type="match status" value="1"/>
</dbReference>
<comment type="caution">
    <text evidence="2">The sequence shown here is derived from an EMBL/GenBank/DDBJ whole genome shotgun (WGS) entry which is preliminary data.</text>
</comment>
<organism evidence="2 3">
    <name type="scientific">Barrientosiimonas humi</name>
    <dbReference type="NCBI Taxonomy" id="999931"/>
    <lineage>
        <taxon>Bacteria</taxon>
        <taxon>Bacillati</taxon>
        <taxon>Actinomycetota</taxon>
        <taxon>Actinomycetes</taxon>
        <taxon>Micrococcales</taxon>
        <taxon>Dermacoccaceae</taxon>
        <taxon>Barrientosiimonas</taxon>
    </lineage>
</organism>
<dbReference type="CDD" id="cd07064">
    <property type="entry name" value="AlkD_like_1"/>
    <property type="match status" value="1"/>
</dbReference>
<dbReference type="SUPFAM" id="SSF48371">
    <property type="entry name" value="ARM repeat"/>
    <property type="match status" value="1"/>
</dbReference>
<evidence type="ECO:0000313" key="3">
    <source>
        <dbReference type="Proteomes" id="UP000318336"/>
    </source>
</evidence>
<dbReference type="OrthoDB" id="9775346at2"/>
<dbReference type="PANTHER" id="PTHR34070">
    <property type="entry name" value="ARMADILLO-TYPE FOLD"/>
    <property type="match status" value="1"/>
</dbReference>
<dbReference type="PANTHER" id="PTHR34070:SF1">
    <property type="entry name" value="DNA ALKYLATION REPAIR PROTEIN"/>
    <property type="match status" value="1"/>
</dbReference>
<evidence type="ECO:0000313" key="2">
    <source>
        <dbReference type="EMBL" id="TQL34335.1"/>
    </source>
</evidence>
<gene>
    <name evidence="2" type="ORF">FB554_2503</name>
</gene>
<reference evidence="2 3" key="1">
    <citation type="submission" date="2019-06" db="EMBL/GenBank/DDBJ databases">
        <title>Sequencing the genomes of 1000 actinobacteria strains.</title>
        <authorList>
            <person name="Klenk H.-P."/>
        </authorList>
    </citation>
    <scope>NUCLEOTIDE SEQUENCE [LARGE SCALE GENOMIC DNA]</scope>
    <source>
        <strain evidence="2 3">DSM 24617</strain>
    </source>
</reference>
<dbReference type="RefSeq" id="WP_142006534.1">
    <property type="nucleotide sequence ID" value="NZ_CAJTBP010000001.1"/>
</dbReference>
<dbReference type="InterPro" id="IPR014825">
    <property type="entry name" value="DNA_alkylation"/>
</dbReference>
<keyword evidence="3" id="KW-1185">Reference proteome</keyword>
<accession>A0A542XET7</accession>
<protein>
    <submittedName>
        <fullName evidence="2">3-methyladenine DNA glycosylase AlkD</fullName>
    </submittedName>
</protein>
<dbReference type="InterPro" id="IPR016024">
    <property type="entry name" value="ARM-type_fold"/>
</dbReference>
<evidence type="ECO:0000256" key="1">
    <source>
        <dbReference type="SAM" id="MobiDB-lite"/>
    </source>
</evidence>
<feature type="region of interest" description="Disordered" evidence="1">
    <location>
        <begin position="236"/>
        <end position="257"/>
    </location>
</feature>
<dbReference type="EMBL" id="VFOK01000001">
    <property type="protein sequence ID" value="TQL34335.1"/>
    <property type="molecule type" value="Genomic_DNA"/>
</dbReference>